<reference evidence="2 3" key="1">
    <citation type="submission" date="2020-02" db="EMBL/GenBank/DDBJ databases">
        <title>Draft genome sequence of Haematococcus lacustris strain NIES-144.</title>
        <authorList>
            <person name="Morimoto D."/>
            <person name="Nakagawa S."/>
            <person name="Yoshida T."/>
            <person name="Sawayama S."/>
        </authorList>
    </citation>
    <scope>NUCLEOTIDE SEQUENCE [LARGE SCALE GENOMIC DNA]</scope>
    <source>
        <strain evidence="2 3">NIES-144</strain>
    </source>
</reference>
<dbReference type="Proteomes" id="UP000485058">
    <property type="component" value="Unassembled WGS sequence"/>
</dbReference>
<evidence type="ECO:0000256" key="1">
    <source>
        <dbReference type="SAM" id="SignalP"/>
    </source>
</evidence>
<keyword evidence="1" id="KW-0732">Signal</keyword>
<dbReference type="AlphaFoldDB" id="A0A699Z896"/>
<gene>
    <name evidence="2" type="ORF">HaLaN_14328</name>
</gene>
<dbReference type="EMBL" id="BLLF01001182">
    <property type="protein sequence ID" value="GFH17650.1"/>
    <property type="molecule type" value="Genomic_DNA"/>
</dbReference>
<evidence type="ECO:0000313" key="3">
    <source>
        <dbReference type="Proteomes" id="UP000485058"/>
    </source>
</evidence>
<organism evidence="2 3">
    <name type="scientific">Haematococcus lacustris</name>
    <name type="common">Green alga</name>
    <name type="synonym">Haematococcus pluvialis</name>
    <dbReference type="NCBI Taxonomy" id="44745"/>
    <lineage>
        <taxon>Eukaryota</taxon>
        <taxon>Viridiplantae</taxon>
        <taxon>Chlorophyta</taxon>
        <taxon>core chlorophytes</taxon>
        <taxon>Chlorophyceae</taxon>
        <taxon>CS clade</taxon>
        <taxon>Chlamydomonadales</taxon>
        <taxon>Haematococcaceae</taxon>
        <taxon>Haematococcus</taxon>
    </lineage>
</organism>
<accession>A0A699Z896</accession>
<evidence type="ECO:0000313" key="2">
    <source>
        <dbReference type="EMBL" id="GFH17650.1"/>
    </source>
</evidence>
<keyword evidence="3" id="KW-1185">Reference proteome</keyword>
<feature type="chain" id="PRO_5025590911" description="Secreted protein" evidence="1">
    <location>
        <begin position="29"/>
        <end position="68"/>
    </location>
</feature>
<proteinExistence type="predicted"/>
<sequence>MPFVHRQNLLTLPASAALWVCCCQQATCCPGLTSALMYCYSHHAQIADGGQTGLTVLNRAEKDIEPIS</sequence>
<evidence type="ECO:0008006" key="4">
    <source>
        <dbReference type="Google" id="ProtNLM"/>
    </source>
</evidence>
<name>A0A699Z896_HAELA</name>
<protein>
    <recommendedName>
        <fullName evidence="4">Secreted protein</fullName>
    </recommendedName>
</protein>
<feature type="signal peptide" evidence="1">
    <location>
        <begin position="1"/>
        <end position="28"/>
    </location>
</feature>
<comment type="caution">
    <text evidence="2">The sequence shown here is derived from an EMBL/GenBank/DDBJ whole genome shotgun (WGS) entry which is preliminary data.</text>
</comment>